<evidence type="ECO:0000256" key="4">
    <source>
        <dbReference type="ARBA" id="ARBA00022692"/>
    </source>
</evidence>
<dbReference type="EMBL" id="WNLP01000001">
    <property type="protein sequence ID" value="MUH58981.1"/>
    <property type="molecule type" value="Genomic_DNA"/>
</dbReference>
<dbReference type="GO" id="GO:0015421">
    <property type="term" value="F:ABC-type oligopeptide transporter activity"/>
    <property type="evidence" value="ECO:0007669"/>
    <property type="project" value="TreeGrafter"/>
</dbReference>
<dbReference type="FunFam" id="3.40.50.300:FF:000854">
    <property type="entry name" value="Multidrug ABC transporter ATP-binding protein"/>
    <property type="match status" value="1"/>
</dbReference>
<evidence type="ECO:0000256" key="6">
    <source>
        <dbReference type="ARBA" id="ARBA00022840"/>
    </source>
</evidence>
<comment type="caution">
    <text evidence="12">The sequence shown here is derived from an EMBL/GenBank/DDBJ whole genome shotgun (WGS) entry which is preliminary data.</text>
</comment>
<dbReference type="GO" id="GO:0016887">
    <property type="term" value="F:ATP hydrolysis activity"/>
    <property type="evidence" value="ECO:0007669"/>
    <property type="project" value="InterPro"/>
</dbReference>
<comment type="subcellular location">
    <subcellularLocation>
        <location evidence="1">Cell membrane</location>
        <topology evidence="1">Multi-pass membrane protein</topology>
    </subcellularLocation>
</comment>
<dbReference type="PROSITE" id="PS50893">
    <property type="entry name" value="ABC_TRANSPORTER_2"/>
    <property type="match status" value="1"/>
</dbReference>
<feature type="transmembrane region" description="Helical" evidence="9">
    <location>
        <begin position="155"/>
        <end position="175"/>
    </location>
</feature>
<evidence type="ECO:0000256" key="5">
    <source>
        <dbReference type="ARBA" id="ARBA00022741"/>
    </source>
</evidence>
<evidence type="ECO:0000256" key="9">
    <source>
        <dbReference type="SAM" id="Phobius"/>
    </source>
</evidence>
<dbReference type="GO" id="GO:0005524">
    <property type="term" value="F:ATP binding"/>
    <property type="evidence" value="ECO:0007669"/>
    <property type="project" value="UniProtKB-KW"/>
</dbReference>
<keyword evidence="4 9" id="KW-0812">Transmembrane</keyword>
<dbReference type="Pfam" id="PF00005">
    <property type="entry name" value="ABC_tran"/>
    <property type="match status" value="1"/>
</dbReference>
<evidence type="ECO:0000313" key="13">
    <source>
        <dbReference type="Proteomes" id="UP000487882"/>
    </source>
</evidence>
<evidence type="ECO:0000256" key="7">
    <source>
        <dbReference type="ARBA" id="ARBA00022989"/>
    </source>
</evidence>
<dbReference type="PANTHER" id="PTHR43394">
    <property type="entry name" value="ATP-DEPENDENT PERMEASE MDL1, MITOCHONDRIAL"/>
    <property type="match status" value="1"/>
</dbReference>
<dbReference type="AlphaFoldDB" id="A0A7K1J364"/>
<gene>
    <name evidence="12" type="ORF">GSD1FS_0281</name>
</gene>
<dbReference type="InterPro" id="IPR003439">
    <property type="entry name" value="ABC_transporter-like_ATP-bd"/>
</dbReference>
<evidence type="ECO:0000259" key="11">
    <source>
        <dbReference type="PROSITE" id="PS50929"/>
    </source>
</evidence>
<proteinExistence type="predicted"/>
<dbReference type="Proteomes" id="UP000487882">
    <property type="component" value="Unassembled WGS sequence"/>
</dbReference>
<organism evidence="12 13">
    <name type="scientific">Bifidobacterium canis</name>
    <dbReference type="NCBI Taxonomy" id="2610880"/>
    <lineage>
        <taxon>Bacteria</taxon>
        <taxon>Bacillati</taxon>
        <taxon>Actinomycetota</taxon>
        <taxon>Actinomycetes</taxon>
        <taxon>Bifidobacteriales</taxon>
        <taxon>Bifidobacteriaceae</taxon>
        <taxon>Bifidobacterium</taxon>
    </lineage>
</organism>
<keyword evidence="13" id="KW-1185">Reference proteome</keyword>
<keyword evidence="5" id="KW-0547">Nucleotide-binding</keyword>
<evidence type="ECO:0000256" key="2">
    <source>
        <dbReference type="ARBA" id="ARBA00022448"/>
    </source>
</evidence>
<feature type="transmembrane region" description="Helical" evidence="9">
    <location>
        <begin position="276"/>
        <end position="296"/>
    </location>
</feature>
<keyword evidence="7 9" id="KW-1133">Transmembrane helix</keyword>
<evidence type="ECO:0000256" key="8">
    <source>
        <dbReference type="ARBA" id="ARBA00023136"/>
    </source>
</evidence>
<dbReference type="GO" id="GO:0005886">
    <property type="term" value="C:plasma membrane"/>
    <property type="evidence" value="ECO:0007669"/>
    <property type="project" value="UniProtKB-SubCell"/>
</dbReference>
<dbReference type="PROSITE" id="PS00211">
    <property type="entry name" value="ABC_TRANSPORTER_1"/>
    <property type="match status" value="1"/>
</dbReference>
<dbReference type="PROSITE" id="PS50929">
    <property type="entry name" value="ABC_TM1F"/>
    <property type="match status" value="1"/>
</dbReference>
<dbReference type="InterPro" id="IPR003593">
    <property type="entry name" value="AAA+_ATPase"/>
</dbReference>
<dbReference type="RefSeq" id="WP_155588038.1">
    <property type="nucleotide sequence ID" value="NZ_WNLP01000001.1"/>
</dbReference>
<reference evidence="12 13" key="1">
    <citation type="submission" date="2019-09" db="EMBL/GenBank/DDBJ databases">
        <title>Bifidobacterium canis sp. nov., isolated from the digestive tract of German Shepherd dog puppy.</title>
        <authorList>
            <person name="Bunesova V."/>
        </authorList>
    </citation>
    <scope>NUCLEOTIDE SEQUENCE [LARGE SCALE GENOMIC DNA]</scope>
    <source>
        <strain evidence="12 13">GSD1FS</strain>
    </source>
</reference>
<keyword evidence="2" id="KW-0813">Transport</keyword>
<keyword evidence="3" id="KW-1003">Cell membrane</keyword>
<evidence type="ECO:0000259" key="10">
    <source>
        <dbReference type="PROSITE" id="PS50893"/>
    </source>
</evidence>
<evidence type="ECO:0000256" key="1">
    <source>
        <dbReference type="ARBA" id="ARBA00004651"/>
    </source>
</evidence>
<dbReference type="InterPro" id="IPR039421">
    <property type="entry name" value="Type_1_exporter"/>
</dbReference>
<keyword evidence="6 12" id="KW-0067">ATP-binding</keyword>
<accession>A0A7K1J364</accession>
<dbReference type="InterPro" id="IPR027417">
    <property type="entry name" value="P-loop_NTPase"/>
</dbReference>
<feature type="transmembrane region" description="Helical" evidence="9">
    <location>
        <begin position="52"/>
        <end position="77"/>
    </location>
</feature>
<keyword evidence="8 9" id="KW-0472">Membrane</keyword>
<dbReference type="Pfam" id="PF00664">
    <property type="entry name" value="ABC_membrane"/>
    <property type="match status" value="1"/>
</dbReference>
<protein>
    <submittedName>
        <fullName evidence="12">Multidrug ABC transporter ATP-binding protein</fullName>
    </submittedName>
</protein>
<dbReference type="SMART" id="SM00382">
    <property type="entry name" value="AAA"/>
    <property type="match status" value="1"/>
</dbReference>
<dbReference type="CDD" id="cd18548">
    <property type="entry name" value="ABC_6TM_Tm287_like"/>
    <property type="match status" value="1"/>
</dbReference>
<dbReference type="SUPFAM" id="SSF90123">
    <property type="entry name" value="ABC transporter transmembrane region"/>
    <property type="match status" value="1"/>
</dbReference>
<feature type="domain" description="ABC transporter" evidence="10">
    <location>
        <begin position="339"/>
        <end position="574"/>
    </location>
</feature>
<name>A0A7K1J364_9BIFI</name>
<evidence type="ECO:0000313" key="12">
    <source>
        <dbReference type="EMBL" id="MUH58981.1"/>
    </source>
</evidence>
<dbReference type="Gene3D" id="3.40.50.300">
    <property type="entry name" value="P-loop containing nucleotide triphosphate hydrolases"/>
    <property type="match status" value="1"/>
</dbReference>
<dbReference type="InterPro" id="IPR036640">
    <property type="entry name" value="ABC1_TM_sf"/>
</dbReference>
<dbReference type="InterPro" id="IPR011527">
    <property type="entry name" value="ABC1_TM_dom"/>
</dbReference>
<dbReference type="PANTHER" id="PTHR43394:SF1">
    <property type="entry name" value="ATP-BINDING CASSETTE SUB-FAMILY B MEMBER 10, MITOCHONDRIAL"/>
    <property type="match status" value="1"/>
</dbReference>
<dbReference type="Gene3D" id="1.20.1560.10">
    <property type="entry name" value="ABC transporter type 1, transmembrane domain"/>
    <property type="match status" value="1"/>
</dbReference>
<dbReference type="SUPFAM" id="SSF52540">
    <property type="entry name" value="P-loop containing nucleoside triphosphate hydrolases"/>
    <property type="match status" value="1"/>
</dbReference>
<feature type="transmembrane region" description="Helical" evidence="9">
    <location>
        <begin position="242"/>
        <end position="264"/>
    </location>
</feature>
<sequence>MRLVLHFMRPYKLLAALTVILSFVDVFAALLIPTYVAHLLNQSAADVAFGDIAQTCLNMAIASLVAGVGSILGVYCATRLSAHIAKDIRDALYTKSLELSRFDFRRFGTASMVTRTLNDVVNIQVALTDFIFMMMPVPFVFVIAMTLAFRLNVTLSWWLVGVLAIVMVIAAFILTQAAPLYRRLQKLLDRIGAVLLENLTGVRVIRAFGKEDYERERMNTTFRDYANTSIKANRLFANLDGLSYLMINLFIILVFYLSGSHIAAHEFQIGDIIAMIEYGLMCLMYMMFAQMIIAMLPRALECCCRVSAVLDYTPEIRDPEPEQAVPLNQLHVPEDGEVLRFDDVRFRYPDAQEDSLTGISFTCRAGTTTAIIGSTGSGKSTLASLAMRWHDATEGEVLIDGVDVRRVSQHDLHKAIAYVQQKAWLFSGTIAENLRYRDDDANAEDLRHALDVAQASEFVSDIPEELDARVAQGGTNFSGGQRQRLSIARALVGDAQLIIFDDSFSALDFATDAKLRAALRDEMGERAVLIIAQRVNTIAHADQIVVLDEGRIAGIGTHDELVEHCDVYRQIVESQTKQPQTIGEE</sequence>
<feature type="transmembrane region" description="Helical" evidence="9">
    <location>
        <begin position="130"/>
        <end position="149"/>
    </location>
</feature>
<evidence type="ECO:0000256" key="3">
    <source>
        <dbReference type="ARBA" id="ARBA00022475"/>
    </source>
</evidence>
<feature type="domain" description="ABC transmembrane type-1" evidence="11">
    <location>
        <begin position="16"/>
        <end position="298"/>
    </location>
</feature>
<dbReference type="InterPro" id="IPR017871">
    <property type="entry name" value="ABC_transporter-like_CS"/>
</dbReference>